<feature type="compositionally biased region" description="Polar residues" evidence="1">
    <location>
        <begin position="71"/>
        <end position="84"/>
    </location>
</feature>
<feature type="compositionally biased region" description="Low complexity" evidence="1">
    <location>
        <begin position="97"/>
        <end position="108"/>
    </location>
</feature>
<feature type="compositionally biased region" description="Polar residues" evidence="1">
    <location>
        <begin position="109"/>
        <end position="123"/>
    </location>
</feature>
<dbReference type="EMBL" id="KN840441">
    <property type="protein sequence ID" value="KIP12175.1"/>
    <property type="molecule type" value="Genomic_DNA"/>
</dbReference>
<dbReference type="Proteomes" id="UP000053257">
    <property type="component" value="Unassembled WGS sequence"/>
</dbReference>
<dbReference type="HOGENOM" id="CLU_758904_0_0_1"/>
<dbReference type="AlphaFoldDB" id="A0A0C3SFJ1"/>
<evidence type="ECO:0000313" key="2">
    <source>
        <dbReference type="EMBL" id="KIP12175.1"/>
    </source>
</evidence>
<keyword evidence="3" id="KW-1185">Reference proteome</keyword>
<feature type="region of interest" description="Disordered" evidence="1">
    <location>
        <begin position="70"/>
        <end position="128"/>
    </location>
</feature>
<proteinExistence type="predicted"/>
<evidence type="ECO:0000256" key="1">
    <source>
        <dbReference type="SAM" id="MobiDB-lite"/>
    </source>
</evidence>
<evidence type="ECO:0000313" key="3">
    <source>
        <dbReference type="Proteomes" id="UP000053257"/>
    </source>
</evidence>
<reference evidence="2 3" key="1">
    <citation type="journal article" date="2014" name="PLoS Genet.">
        <title>Analysis of the Phlebiopsis gigantea genome, transcriptome and secretome provides insight into its pioneer colonization strategies of wood.</title>
        <authorList>
            <person name="Hori C."/>
            <person name="Ishida T."/>
            <person name="Igarashi K."/>
            <person name="Samejima M."/>
            <person name="Suzuki H."/>
            <person name="Master E."/>
            <person name="Ferreira P."/>
            <person name="Ruiz-Duenas F.J."/>
            <person name="Held B."/>
            <person name="Canessa P."/>
            <person name="Larrondo L.F."/>
            <person name="Schmoll M."/>
            <person name="Druzhinina I.S."/>
            <person name="Kubicek C.P."/>
            <person name="Gaskell J.A."/>
            <person name="Kersten P."/>
            <person name="St John F."/>
            <person name="Glasner J."/>
            <person name="Sabat G."/>
            <person name="Splinter BonDurant S."/>
            <person name="Syed K."/>
            <person name="Yadav J."/>
            <person name="Mgbeahuruike A.C."/>
            <person name="Kovalchuk A."/>
            <person name="Asiegbu F.O."/>
            <person name="Lackner G."/>
            <person name="Hoffmeister D."/>
            <person name="Rencoret J."/>
            <person name="Gutierrez A."/>
            <person name="Sun H."/>
            <person name="Lindquist E."/>
            <person name="Barry K."/>
            <person name="Riley R."/>
            <person name="Grigoriev I.V."/>
            <person name="Henrissat B."/>
            <person name="Kues U."/>
            <person name="Berka R.M."/>
            <person name="Martinez A.T."/>
            <person name="Covert S.F."/>
            <person name="Blanchette R.A."/>
            <person name="Cullen D."/>
        </authorList>
    </citation>
    <scope>NUCLEOTIDE SEQUENCE [LARGE SCALE GENOMIC DNA]</scope>
    <source>
        <strain evidence="2 3">11061_1 CR5-6</strain>
    </source>
</reference>
<sequence>MYPFPRAAFSSTSGQYLTAPTNNARTATYTQPLQHSHGPYLATVPQGASTVPHDLAASSSLYAANHRQPVGYSTTSSHHINRISSPVIPPRPEHFMTSPSAPHASTSAQRVTSDTSHIPPQHQSLRDDTPLDLALMTPMLRIAIFTGEGEGALRSQTPVWALFINRDPEYKELVDLLTIQGSSTLSWEPASALRVSLRKCKDLVCVVELPSCSWPSYILLSAIERSQRMPQPYNIPWSSAHWVCYTIEKFAALADPAMRAPPFYWNQQLIVYDLWTTVWNAAIIHFADRYLSDRDRHASRGQSVPRLNLERIEPNGVRLHMFPERTNITQELRLARTVLPMLKGAPDQSRTLAFTFQYAVSRLGV</sequence>
<organism evidence="2 3">
    <name type="scientific">Phlebiopsis gigantea (strain 11061_1 CR5-6)</name>
    <name type="common">White-rot fungus</name>
    <name type="synonym">Peniophora gigantea</name>
    <dbReference type="NCBI Taxonomy" id="745531"/>
    <lineage>
        <taxon>Eukaryota</taxon>
        <taxon>Fungi</taxon>
        <taxon>Dikarya</taxon>
        <taxon>Basidiomycota</taxon>
        <taxon>Agaricomycotina</taxon>
        <taxon>Agaricomycetes</taxon>
        <taxon>Polyporales</taxon>
        <taxon>Phanerochaetaceae</taxon>
        <taxon>Phlebiopsis</taxon>
    </lineage>
</organism>
<protein>
    <submittedName>
        <fullName evidence="2">Uncharacterized protein</fullName>
    </submittedName>
</protein>
<accession>A0A0C3SFJ1</accession>
<name>A0A0C3SFJ1_PHLG1</name>
<gene>
    <name evidence="2" type="ORF">PHLGIDRAFT_370694</name>
</gene>